<comment type="caution">
    <text evidence="1">The sequence shown here is derived from an EMBL/GenBank/DDBJ whole genome shotgun (WGS) entry which is preliminary data.</text>
</comment>
<dbReference type="EMBL" id="JAMSHJ010000003">
    <property type="protein sequence ID" value="KAI5426920.1"/>
    <property type="molecule type" value="Genomic_DNA"/>
</dbReference>
<reference evidence="1 2" key="1">
    <citation type="journal article" date="2022" name="Nat. Genet.">
        <title>Improved pea reference genome and pan-genome highlight genomic features and evolutionary characteristics.</title>
        <authorList>
            <person name="Yang T."/>
            <person name="Liu R."/>
            <person name="Luo Y."/>
            <person name="Hu S."/>
            <person name="Wang D."/>
            <person name="Wang C."/>
            <person name="Pandey M.K."/>
            <person name="Ge S."/>
            <person name="Xu Q."/>
            <person name="Li N."/>
            <person name="Li G."/>
            <person name="Huang Y."/>
            <person name="Saxena R.K."/>
            <person name="Ji Y."/>
            <person name="Li M."/>
            <person name="Yan X."/>
            <person name="He Y."/>
            <person name="Liu Y."/>
            <person name="Wang X."/>
            <person name="Xiang C."/>
            <person name="Varshney R.K."/>
            <person name="Ding H."/>
            <person name="Gao S."/>
            <person name="Zong X."/>
        </authorList>
    </citation>
    <scope>NUCLEOTIDE SEQUENCE [LARGE SCALE GENOMIC DNA]</scope>
    <source>
        <strain evidence="1 2">cv. Zhongwan 6</strain>
    </source>
</reference>
<keyword evidence="2" id="KW-1185">Reference proteome</keyword>
<proteinExistence type="predicted"/>
<dbReference type="Proteomes" id="UP001058974">
    <property type="component" value="Chromosome 3"/>
</dbReference>
<evidence type="ECO:0000313" key="2">
    <source>
        <dbReference type="Proteomes" id="UP001058974"/>
    </source>
</evidence>
<protein>
    <submittedName>
        <fullName evidence="1">Uncharacterized protein</fullName>
    </submittedName>
</protein>
<sequence>MFFIHIVVSPLIYLCPLKKDTSVVSLNDGYCFLSIHYSARPREEQYLAKWASPRLRDSASLEQIVDPSMKTKLPFKALSCYADLISLCIQVLTPNLIIQTE</sequence>
<dbReference type="AlphaFoldDB" id="A0A9D5B1S4"/>
<name>A0A9D5B1S4_PEA</name>
<accession>A0A9D5B1S4</accession>
<organism evidence="1 2">
    <name type="scientific">Pisum sativum</name>
    <name type="common">Garden pea</name>
    <name type="synonym">Lathyrus oleraceus</name>
    <dbReference type="NCBI Taxonomy" id="3888"/>
    <lineage>
        <taxon>Eukaryota</taxon>
        <taxon>Viridiplantae</taxon>
        <taxon>Streptophyta</taxon>
        <taxon>Embryophyta</taxon>
        <taxon>Tracheophyta</taxon>
        <taxon>Spermatophyta</taxon>
        <taxon>Magnoliopsida</taxon>
        <taxon>eudicotyledons</taxon>
        <taxon>Gunneridae</taxon>
        <taxon>Pentapetalae</taxon>
        <taxon>rosids</taxon>
        <taxon>fabids</taxon>
        <taxon>Fabales</taxon>
        <taxon>Fabaceae</taxon>
        <taxon>Papilionoideae</taxon>
        <taxon>50 kb inversion clade</taxon>
        <taxon>NPAAA clade</taxon>
        <taxon>Hologalegina</taxon>
        <taxon>IRL clade</taxon>
        <taxon>Fabeae</taxon>
        <taxon>Lathyrus</taxon>
    </lineage>
</organism>
<dbReference type="Gramene" id="Psat03G0237600-T3">
    <property type="protein sequence ID" value="KAI5426920.1"/>
    <property type="gene ID" value="KIW84_032376"/>
</dbReference>
<gene>
    <name evidence="1" type="ORF">KIW84_032376</name>
</gene>
<evidence type="ECO:0000313" key="1">
    <source>
        <dbReference type="EMBL" id="KAI5426920.1"/>
    </source>
</evidence>